<evidence type="ECO:0000313" key="4">
    <source>
        <dbReference type="EMBL" id="SDP05710.1"/>
    </source>
</evidence>
<feature type="compositionally biased region" description="Basic and acidic residues" evidence="1">
    <location>
        <begin position="36"/>
        <end position="45"/>
    </location>
</feature>
<keyword evidence="2" id="KW-0812">Transmembrane</keyword>
<dbReference type="EMBL" id="FNIE01000016">
    <property type="protein sequence ID" value="SDP05710.1"/>
    <property type="molecule type" value="Genomic_DNA"/>
</dbReference>
<dbReference type="SMART" id="SM00014">
    <property type="entry name" value="acidPPc"/>
    <property type="match status" value="1"/>
</dbReference>
<feature type="transmembrane region" description="Helical" evidence="2">
    <location>
        <begin position="147"/>
        <end position="168"/>
    </location>
</feature>
<feature type="transmembrane region" description="Helical" evidence="2">
    <location>
        <begin position="248"/>
        <end position="266"/>
    </location>
</feature>
<keyword evidence="2" id="KW-1133">Transmembrane helix</keyword>
<proteinExistence type="predicted"/>
<protein>
    <submittedName>
        <fullName evidence="4">Membrane-associated phospholipid phosphatase</fullName>
    </submittedName>
</protein>
<reference evidence="4 5" key="1">
    <citation type="submission" date="2016-10" db="EMBL/GenBank/DDBJ databases">
        <authorList>
            <person name="de Groot N.N."/>
        </authorList>
    </citation>
    <scope>NUCLEOTIDE SEQUENCE [LARGE SCALE GENOMIC DNA]</scope>
    <source>
        <strain evidence="4 5">CGMCC 4.2022</strain>
    </source>
</reference>
<dbReference type="SUPFAM" id="SSF48317">
    <property type="entry name" value="Acid phosphatase/Vanadium-dependent haloperoxidase"/>
    <property type="match status" value="1"/>
</dbReference>
<name>A0A1H0PLP3_9ACTN</name>
<organism evidence="4 5">
    <name type="scientific">Actinacidiphila guanduensis</name>
    <dbReference type="NCBI Taxonomy" id="310781"/>
    <lineage>
        <taxon>Bacteria</taxon>
        <taxon>Bacillati</taxon>
        <taxon>Actinomycetota</taxon>
        <taxon>Actinomycetes</taxon>
        <taxon>Kitasatosporales</taxon>
        <taxon>Streptomycetaceae</taxon>
        <taxon>Actinacidiphila</taxon>
    </lineage>
</organism>
<feature type="region of interest" description="Disordered" evidence="1">
    <location>
        <begin position="1"/>
        <end position="54"/>
    </location>
</feature>
<dbReference type="InterPro" id="IPR036938">
    <property type="entry name" value="PAP2/HPO_sf"/>
</dbReference>
<evidence type="ECO:0000256" key="1">
    <source>
        <dbReference type="SAM" id="MobiDB-lite"/>
    </source>
</evidence>
<feature type="transmembrane region" description="Helical" evidence="2">
    <location>
        <begin position="188"/>
        <end position="212"/>
    </location>
</feature>
<gene>
    <name evidence="4" type="ORF">SAMN05216259_11689</name>
</gene>
<dbReference type="OrthoDB" id="4870188at2"/>
<sequence>MNPHHRRSSALAHATAGSFGSGNPRRSVGRSSQTPRDGRYGDRPGRPGTLPPVPGRLTPFLPHALLTAAALAAFALLTWRVAAGGRLIRDDGRVLRAFRDADRAHPALSTPAHVLCDLGDIEVAVPVLLAALAASVVLGRRAGLPRWWAVPAAATLAMCVLPVVVSLVKSGVDRPAPGRVVPDPSYGYFPSGHTATSSVGFGLAALVLLPFLRAAARAALAAGTAVLALAVGAALVWCGYHWPLDVVGSWLLAVALLSPVAAARLLPGAVPGRPGKQPREVRSSSGSPG</sequence>
<accession>A0A1H0PLP3</accession>
<evidence type="ECO:0000313" key="5">
    <source>
        <dbReference type="Proteomes" id="UP000199341"/>
    </source>
</evidence>
<dbReference type="Proteomes" id="UP000199341">
    <property type="component" value="Unassembled WGS sequence"/>
</dbReference>
<dbReference type="STRING" id="310781.SAMN05216259_11689"/>
<dbReference type="Pfam" id="PF01569">
    <property type="entry name" value="PAP2"/>
    <property type="match status" value="1"/>
</dbReference>
<dbReference type="InterPro" id="IPR000326">
    <property type="entry name" value="PAP2/HPO"/>
</dbReference>
<feature type="domain" description="Phosphatidic acid phosphatase type 2/haloperoxidase" evidence="3">
    <location>
        <begin position="149"/>
        <end position="261"/>
    </location>
</feature>
<dbReference type="Gene3D" id="1.20.144.10">
    <property type="entry name" value="Phosphatidic acid phosphatase type 2/haloperoxidase"/>
    <property type="match status" value="1"/>
</dbReference>
<feature type="transmembrane region" description="Helical" evidence="2">
    <location>
        <begin position="219"/>
        <end position="242"/>
    </location>
</feature>
<evidence type="ECO:0000259" key="3">
    <source>
        <dbReference type="SMART" id="SM00014"/>
    </source>
</evidence>
<dbReference type="AlphaFoldDB" id="A0A1H0PLP3"/>
<keyword evidence="5" id="KW-1185">Reference proteome</keyword>
<keyword evidence="2" id="KW-0472">Membrane</keyword>
<feature type="transmembrane region" description="Helical" evidence="2">
    <location>
        <begin position="60"/>
        <end position="79"/>
    </location>
</feature>
<evidence type="ECO:0000256" key="2">
    <source>
        <dbReference type="SAM" id="Phobius"/>
    </source>
</evidence>